<accession>A0A0G0NN00</accession>
<reference evidence="2 3" key="1">
    <citation type="journal article" date="2015" name="Nature">
        <title>rRNA introns, odd ribosomes, and small enigmatic genomes across a large radiation of phyla.</title>
        <authorList>
            <person name="Brown C.T."/>
            <person name="Hug L.A."/>
            <person name="Thomas B.C."/>
            <person name="Sharon I."/>
            <person name="Castelle C.J."/>
            <person name="Singh A."/>
            <person name="Wilkins M.J."/>
            <person name="Williams K.H."/>
            <person name="Banfield J.F."/>
        </authorList>
    </citation>
    <scope>NUCLEOTIDE SEQUENCE [LARGE SCALE GENOMIC DNA]</scope>
</reference>
<dbReference type="EMBL" id="LBWS01000033">
    <property type="protein sequence ID" value="KKR14156.1"/>
    <property type="molecule type" value="Genomic_DNA"/>
</dbReference>
<evidence type="ECO:0000313" key="3">
    <source>
        <dbReference type="Proteomes" id="UP000034048"/>
    </source>
</evidence>
<evidence type="ECO:0000313" key="2">
    <source>
        <dbReference type="EMBL" id="KKR14156.1"/>
    </source>
</evidence>
<protein>
    <submittedName>
        <fullName evidence="2">Uncharacterized protein</fullName>
    </submittedName>
</protein>
<feature type="transmembrane region" description="Helical" evidence="1">
    <location>
        <begin position="12"/>
        <end position="34"/>
    </location>
</feature>
<keyword evidence="1" id="KW-1133">Transmembrane helix</keyword>
<dbReference type="AlphaFoldDB" id="A0A0G0NN00"/>
<keyword evidence="1" id="KW-0812">Transmembrane</keyword>
<organism evidence="2 3">
    <name type="scientific">Candidatus Falkowbacteria bacterium GW2011_GWA2_39_24</name>
    <dbReference type="NCBI Taxonomy" id="1618634"/>
    <lineage>
        <taxon>Bacteria</taxon>
        <taxon>Candidatus Falkowiibacteriota</taxon>
    </lineage>
</organism>
<proteinExistence type="predicted"/>
<comment type="caution">
    <text evidence="2">The sequence shown here is derived from an EMBL/GenBank/DDBJ whole genome shotgun (WGS) entry which is preliminary data.</text>
</comment>
<gene>
    <name evidence="2" type="ORF">UT42_C0033G0002</name>
</gene>
<keyword evidence="1" id="KW-0472">Membrane</keyword>
<dbReference type="Proteomes" id="UP000034048">
    <property type="component" value="Unassembled WGS sequence"/>
</dbReference>
<name>A0A0G0NN00_9BACT</name>
<evidence type="ECO:0000256" key="1">
    <source>
        <dbReference type="SAM" id="Phobius"/>
    </source>
</evidence>
<sequence length="179" mass="20692">MKKSFPYLTKMGWLICFICITIIALIYLVILDINTTEKRSEKKRDYIETTPAENRAIDSICFYYNNLTKSQEILMYNRQIYSRINVEVAIIYNTIFNKVIFINNADSESMALLSIVSLKEGLNLDNFAPQFKQYNPNKLSNAKTFFITIPAMKQLIKILNKKGALISGSEIIGEYIYII</sequence>